<keyword evidence="4" id="KW-1185">Reference proteome</keyword>
<name>A0A0K8P568_PISS1</name>
<dbReference type="InterPro" id="IPR038729">
    <property type="entry name" value="Rad50/SbcC_AAA"/>
</dbReference>
<dbReference type="RefSeq" id="WP_054021280.1">
    <property type="nucleotide sequence ID" value="NZ_BBYR01000045.1"/>
</dbReference>
<feature type="coiled-coil region" evidence="1">
    <location>
        <begin position="404"/>
        <end position="441"/>
    </location>
</feature>
<evidence type="ECO:0000259" key="2">
    <source>
        <dbReference type="Pfam" id="PF13476"/>
    </source>
</evidence>
<evidence type="ECO:0000256" key="1">
    <source>
        <dbReference type="SAM" id="Coils"/>
    </source>
</evidence>
<dbReference type="EMBL" id="BBYR01000045">
    <property type="protein sequence ID" value="GAP37345.1"/>
    <property type="molecule type" value="Genomic_DNA"/>
</dbReference>
<comment type="caution">
    <text evidence="3">The sequence shown here is derived from an EMBL/GenBank/DDBJ whole genome shotgun (WGS) entry which is preliminary data.</text>
</comment>
<dbReference type="PANTHER" id="PTHR32114">
    <property type="entry name" value="ABC TRANSPORTER ABCH.3"/>
    <property type="match status" value="1"/>
</dbReference>
<protein>
    <recommendedName>
        <fullName evidence="2">Rad50/SbcC-type AAA domain-containing protein</fullName>
    </recommendedName>
</protein>
<dbReference type="PANTHER" id="PTHR32114:SF2">
    <property type="entry name" value="ABC TRANSPORTER ABCH.3"/>
    <property type="match status" value="1"/>
</dbReference>
<accession>A0A0K8P568</accession>
<dbReference type="GO" id="GO:0006302">
    <property type="term" value="P:double-strand break repair"/>
    <property type="evidence" value="ECO:0007669"/>
    <property type="project" value="InterPro"/>
</dbReference>
<evidence type="ECO:0000313" key="4">
    <source>
        <dbReference type="Proteomes" id="UP000037660"/>
    </source>
</evidence>
<dbReference type="Gene3D" id="3.40.50.300">
    <property type="entry name" value="P-loop containing nucleotide triphosphate hydrolases"/>
    <property type="match status" value="1"/>
</dbReference>
<feature type="domain" description="Rad50/SbcC-type AAA" evidence="2">
    <location>
        <begin position="5"/>
        <end position="59"/>
    </location>
</feature>
<dbReference type="Pfam" id="PF13476">
    <property type="entry name" value="AAA_23"/>
    <property type="match status" value="1"/>
</dbReference>
<evidence type="ECO:0000313" key="3">
    <source>
        <dbReference type="EMBL" id="GAP37345.1"/>
    </source>
</evidence>
<dbReference type="GO" id="GO:0016887">
    <property type="term" value="F:ATP hydrolysis activity"/>
    <property type="evidence" value="ECO:0007669"/>
    <property type="project" value="InterPro"/>
</dbReference>
<dbReference type="OrthoDB" id="9815944at2"/>
<dbReference type="Proteomes" id="UP000037660">
    <property type="component" value="Unassembled WGS sequence"/>
</dbReference>
<dbReference type="SUPFAM" id="SSF52540">
    <property type="entry name" value="P-loop containing nucleoside triphosphate hydrolases"/>
    <property type="match status" value="1"/>
</dbReference>
<dbReference type="STRING" id="1547922.ISF6_3200"/>
<dbReference type="AlphaFoldDB" id="A0A0K8P568"/>
<organism evidence="3 4">
    <name type="scientific">Piscinibacter sakaiensis</name>
    <name type="common">Ideonella sakaiensis</name>
    <dbReference type="NCBI Taxonomy" id="1547922"/>
    <lineage>
        <taxon>Bacteria</taxon>
        <taxon>Pseudomonadati</taxon>
        <taxon>Pseudomonadota</taxon>
        <taxon>Betaproteobacteria</taxon>
        <taxon>Burkholderiales</taxon>
        <taxon>Sphaerotilaceae</taxon>
        <taxon>Piscinibacter</taxon>
    </lineage>
</organism>
<reference evidence="3 4" key="2">
    <citation type="journal article" date="2016" name="Science">
        <title>A bacterium that degrades and assimilates poly(ethylene terephthalate).</title>
        <authorList>
            <person name="Yoshida S."/>
            <person name="Hiraga K."/>
            <person name="Takehana T."/>
            <person name="Taniguchi I."/>
            <person name="Yamaji H."/>
            <person name="Maeda Y."/>
            <person name="Toyohara K."/>
            <person name="Miyamoto K."/>
            <person name="Kimura Y."/>
            <person name="Oda K."/>
        </authorList>
    </citation>
    <scope>NUCLEOTIDE SEQUENCE [LARGE SCALE GENOMIC DNA]</scope>
    <source>
        <strain evidence="4">NBRC 110686 / TISTR 2288 / 201-F6</strain>
    </source>
</reference>
<gene>
    <name evidence="3" type="ORF">ISF6_3200</name>
</gene>
<reference evidence="4" key="1">
    <citation type="submission" date="2015-07" db="EMBL/GenBank/DDBJ databases">
        <title>Discovery of a poly(ethylene terephthalate assimilation.</title>
        <authorList>
            <person name="Yoshida S."/>
            <person name="Hiraga K."/>
            <person name="Takehana T."/>
            <person name="Taniguchi I."/>
            <person name="Yamaji H."/>
            <person name="Maeda Y."/>
            <person name="Toyohara K."/>
            <person name="Miyamoto K."/>
            <person name="Kimura Y."/>
            <person name="Oda K."/>
        </authorList>
    </citation>
    <scope>NUCLEOTIDE SEQUENCE [LARGE SCALE GENOMIC DNA]</scope>
    <source>
        <strain evidence="4">NBRC 110686 / TISTR 2288 / 201-F6</strain>
    </source>
</reference>
<sequence>MRLQSIHIENFLGVRLVDLQHLMPVTVIAGPNGAGKSSLRDGIALALTGDLGRVTLKKEAGALVRDGADAAVCEVRCTDGDTWAATITAAGKLTSPIGKKGADADPVMPLVLDAQRFARLDATERRAFLFDLTGLKTDGKAVAGRLLARGCEQAKVERVQPLLRAGFDAAHKQARTNATEAKGAWRALTGETYGAQKAQTWQAGVPAHNAEGIPSLQTEIRHADAALATWQKTIGRLQAVEKHRAELGAKLAPLREHAAQLERIRARAAVNETELRRIDAEVAAATAATGAGPRVGLVHDIAAHLALMIDHGDRMGWFADSGDREIRGAAADLVAAYEREHGALGGGQADRATASRLPALQQAQATCRRTVANDRRDLEAAIGAGAQAEAIATELAQPFDAAELAAARAAVAEIEEHRSRAQQQLDTQAALKREADAAEAKTKQAAQHHADVLAWDAIAEALSPDGIPAEMLREALGPLRERLQQAAADTTWPLVAIADDMAITYGGRPRALCSESEQWRCDAMLAEAISHLSGTGLLVLDRFDVLDLQGREDLLIWLNVLAEAGEIGTALVLGTLKQPAPVSEFIGSVWLDNGTAGQPLRRVA</sequence>
<proteinExistence type="predicted"/>
<dbReference type="InterPro" id="IPR027417">
    <property type="entry name" value="P-loop_NTPase"/>
</dbReference>
<keyword evidence="1" id="KW-0175">Coiled coil</keyword>